<protein>
    <submittedName>
        <fullName evidence="1">Uncharacterized protein</fullName>
    </submittedName>
</protein>
<dbReference type="AlphaFoldDB" id="A0AAD7WR98"/>
<accession>A0AAD7WR98</accession>
<evidence type="ECO:0000313" key="2">
    <source>
        <dbReference type="Proteomes" id="UP001221898"/>
    </source>
</evidence>
<name>A0AAD7WR98_9TELE</name>
<evidence type="ECO:0000313" key="1">
    <source>
        <dbReference type="EMBL" id="KAJ8406078.1"/>
    </source>
</evidence>
<sequence>MPLEEQQRLRGRSWQRHVIASAAARWKRISPERAGRPFKSKLATAATAGMERHAALLEITLKASGFCLSLSSRLYY</sequence>
<dbReference type="EMBL" id="JAINUG010000045">
    <property type="protein sequence ID" value="KAJ8406078.1"/>
    <property type="molecule type" value="Genomic_DNA"/>
</dbReference>
<gene>
    <name evidence="1" type="ORF">AAFF_G00309660</name>
</gene>
<proteinExistence type="predicted"/>
<organism evidence="1 2">
    <name type="scientific">Aldrovandia affinis</name>
    <dbReference type="NCBI Taxonomy" id="143900"/>
    <lineage>
        <taxon>Eukaryota</taxon>
        <taxon>Metazoa</taxon>
        <taxon>Chordata</taxon>
        <taxon>Craniata</taxon>
        <taxon>Vertebrata</taxon>
        <taxon>Euteleostomi</taxon>
        <taxon>Actinopterygii</taxon>
        <taxon>Neopterygii</taxon>
        <taxon>Teleostei</taxon>
        <taxon>Notacanthiformes</taxon>
        <taxon>Halosauridae</taxon>
        <taxon>Aldrovandia</taxon>
    </lineage>
</organism>
<keyword evidence="2" id="KW-1185">Reference proteome</keyword>
<reference evidence="1" key="1">
    <citation type="journal article" date="2023" name="Science">
        <title>Genome structures resolve the early diversification of teleost fishes.</title>
        <authorList>
            <person name="Parey E."/>
            <person name="Louis A."/>
            <person name="Montfort J."/>
            <person name="Bouchez O."/>
            <person name="Roques C."/>
            <person name="Iampietro C."/>
            <person name="Lluch J."/>
            <person name="Castinel A."/>
            <person name="Donnadieu C."/>
            <person name="Desvignes T."/>
            <person name="Floi Bucao C."/>
            <person name="Jouanno E."/>
            <person name="Wen M."/>
            <person name="Mejri S."/>
            <person name="Dirks R."/>
            <person name="Jansen H."/>
            <person name="Henkel C."/>
            <person name="Chen W.J."/>
            <person name="Zahm M."/>
            <person name="Cabau C."/>
            <person name="Klopp C."/>
            <person name="Thompson A.W."/>
            <person name="Robinson-Rechavi M."/>
            <person name="Braasch I."/>
            <person name="Lecointre G."/>
            <person name="Bobe J."/>
            <person name="Postlethwait J.H."/>
            <person name="Berthelot C."/>
            <person name="Roest Crollius H."/>
            <person name="Guiguen Y."/>
        </authorList>
    </citation>
    <scope>NUCLEOTIDE SEQUENCE</scope>
    <source>
        <strain evidence="1">NC1722</strain>
    </source>
</reference>
<comment type="caution">
    <text evidence="1">The sequence shown here is derived from an EMBL/GenBank/DDBJ whole genome shotgun (WGS) entry which is preliminary data.</text>
</comment>
<dbReference type="Proteomes" id="UP001221898">
    <property type="component" value="Unassembled WGS sequence"/>
</dbReference>